<protein>
    <recommendedName>
        <fullName evidence="1">Probable branched-chain-amino-acid aminotransferase</fullName>
    </recommendedName>
</protein>
<dbReference type="Proteomes" id="UP001247754">
    <property type="component" value="Unassembled WGS sequence"/>
</dbReference>
<keyword evidence="2" id="KW-0808">Transferase</keyword>
<keyword evidence="3" id="KW-1185">Reference proteome</keyword>
<dbReference type="InterPro" id="IPR043131">
    <property type="entry name" value="BCAT-like_N"/>
</dbReference>
<dbReference type="EMBL" id="JAVKPH010000006">
    <property type="protein sequence ID" value="MDR5652460.1"/>
    <property type="molecule type" value="Genomic_DNA"/>
</dbReference>
<keyword evidence="2" id="KW-0032">Aminotransferase</keyword>
<dbReference type="InterPro" id="IPR001544">
    <property type="entry name" value="Aminotrans_IV"/>
</dbReference>
<sequence length="201" mass="21789">MQLIETMRWDGRTIIRRDLHLARLRASAAALGFRHDPAAVAHALATVAGPEPRRLRLTLARDGAAELTQAALAPPADRWRIALAPEPLDAADPRLRHKTTDRAIYDRWRAALPAGVDEVVFANRDGRMGEGTITNLFFDLGQGMRTPPLADGCLPGCLRAELLATGACREEPLPCADLARARLWCGNSLRGLIAADFAGAM</sequence>
<dbReference type="NCBIfam" id="NF005729">
    <property type="entry name" value="PRK07546.1-3"/>
    <property type="match status" value="1"/>
</dbReference>
<accession>A0ABU1F6F9</accession>
<evidence type="ECO:0000313" key="3">
    <source>
        <dbReference type="Proteomes" id="UP001247754"/>
    </source>
</evidence>
<name>A0ABU1F6F9_9RHOB</name>
<dbReference type="Gene3D" id="3.20.10.10">
    <property type="entry name" value="D-amino Acid Aminotransferase, subunit A, domain 2"/>
    <property type="match status" value="1"/>
</dbReference>
<evidence type="ECO:0000256" key="1">
    <source>
        <dbReference type="ARBA" id="ARBA00014472"/>
    </source>
</evidence>
<organism evidence="2 3">
    <name type="scientific">Ruixingdingia sedimenti</name>
    <dbReference type="NCBI Taxonomy" id="3073604"/>
    <lineage>
        <taxon>Bacteria</taxon>
        <taxon>Pseudomonadati</taxon>
        <taxon>Pseudomonadota</taxon>
        <taxon>Alphaproteobacteria</taxon>
        <taxon>Rhodobacterales</taxon>
        <taxon>Paracoccaceae</taxon>
        <taxon>Ruixingdingia</taxon>
    </lineage>
</organism>
<dbReference type="Pfam" id="PF01063">
    <property type="entry name" value="Aminotran_4"/>
    <property type="match status" value="1"/>
</dbReference>
<dbReference type="GO" id="GO:0008483">
    <property type="term" value="F:transaminase activity"/>
    <property type="evidence" value="ECO:0007669"/>
    <property type="project" value="UniProtKB-KW"/>
</dbReference>
<evidence type="ECO:0000313" key="2">
    <source>
        <dbReference type="EMBL" id="MDR5652460.1"/>
    </source>
</evidence>
<proteinExistence type="predicted"/>
<dbReference type="InterPro" id="IPR043132">
    <property type="entry name" value="BCAT-like_C"/>
</dbReference>
<gene>
    <name evidence="2" type="ORF">RGD00_07585</name>
</gene>
<dbReference type="Gene3D" id="3.30.470.10">
    <property type="match status" value="1"/>
</dbReference>
<dbReference type="SUPFAM" id="SSF56752">
    <property type="entry name" value="D-aminoacid aminotransferase-like PLP-dependent enzymes"/>
    <property type="match status" value="1"/>
</dbReference>
<dbReference type="RefSeq" id="WP_310456706.1">
    <property type="nucleotide sequence ID" value="NZ_JAVKPH010000006.1"/>
</dbReference>
<reference evidence="2 3" key="1">
    <citation type="submission" date="2023-09" db="EMBL/GenBank/DDBJ databases">
        <title>Xinfangfangia sedmenti sp. nov., isolated the sedment.</title>
        <authorList>
            <person name="Xu L."/>
        </authorList>
    </citation>
    <scope>NUCLEOTIDE SEQUENCE [LARGE SCALE GENOMIC DNA]</scope>
    <source>
        <strain evidence="2 3">LG-4</strain>
    </source>
</reference>
<dbReference type="InterPro" id="IPR036038">
    <property type="entry name" value="Aminotransferase-like"/>
</dbReference>
<comment type="caution">
    <text evidence="2">The sequence shown here is derived from an EMBL/GenBank/DDBJ whole genome shotgun (WGS) entry which is preliminary data.</text>
</comment>